<feature type="region of interest" description="Disordered" evidence="1">
    <location>
        <begin position="303"/>
        <end position="361"/>
    </location>
</feature>
<keyword evidence="2" id="KW-0472">Membrane</keyword>
<evidence type="ECO:0000256" key="2">
    <source>
        <dbReference type="SAM" id="Phobius"/>
    </source>
</evidence>
<sequence length="361" mass="40257">MVACNGPSQVIHGTEGVLSSHTADDTGCGTARLPWIVRAMTGQNIELSIVDFGSEMLKTSANESSVKPIYGKLKDGEREITIQGDTVRERHLYTSQSNWLSIEILPPERRRSSGFLLKYKKTGCPDLTPPAHAWYKRDGKQAVIGCEWSQKTWHLSCDGRSWFGVVGNCSEPVTEQPLKKLEDKQLPSGLWLVTLVCVAVVVMVITCVIGVVCIRKYRIKQEVQKSMTLQRVPGQGHYDLDPNIEMASMLYLPYTLSERHQQEQGTLSDPHRPTSYLIPQDQVVSELTPIRIWERPLPDIPDKPLDCKQAPRCPTLKAGRTPGDGNEAVSNSSMPETCTNDTNVTLLGNRNKYPDSETQQI</sequence>
<proteinExistence type="predicted"/>
<accession>A0AAD9J229</accession>
<keyword evidence="2" id="KW-1133">Transmembrane helix</keyword>
<keyword evidence="2" id="KW-0812">Transmembrane</keyword>
<dbReference type="Proteomes" id="UP001208570">
    <property type="component" value="Unassembled WGS sequence"/>
</dbReference>
<evidence type="ECO:0000313" key="3">
    <source>
        <dbReference type="EMBL" id="KAK2144215.1"/>
    </source>
</evidence>
<dbReference type="SUPFAM" id="SSF49854">
    <property type="entry name" value="Spermadhesin, CUB domain"/>
    <property type="match status" value="1"/>
</dbReference>
<evidence type="ECO:0000256" key="1">
    <source>
        <dbReference type="SAM" id="MobiDB-lite"/>
    </source>
</evidence>
<gene>
    <name evidence="3" type="ORF">LSH36_776g02151</name>
</gene>
<organism evidence="3 4">
    <name type="scientific">Paralvinella palmiformis</name>
    <dbReference type="NCBI Taxonomy" id="53620"/>
    <lineage>
        <taxon>Eukaryota</taxon>
        <taxon>Metazoa</taxon>
        <taxon>Spiralia</taxon>
        <taxon>Lophotrochozoa</taxon>
        <taxon>Annelida</taxon>
        <taxon>Polychaeta</taxon>
        <taxon>Sedentaria</taxon>
        <taxon>Canalipalpata</taxon>
        <taxon>Terebellida</taxon>
        <taxon>Terebelliformia</taxon>
        <taxon>Alvinellidae</taxon>
        <taxon>Paralvinella</taxon>
    </lineage>
</organism>
<dbReference type="AlphaFoldDB" id="A0AAD9J229"/>
<keyword evidence="4" id="KW-1185">Reference proteome</keyword>
<protein>
    <recommendedName>
        <fullName evidence="5">CUB domain-containing protein</fullName>
    </recommendedName>
</protein>
<feature type="compositionally biased region" description="Polar residues" evidence="1">
    <location>
        <begin position="328"/>
        <end position="348"/>
    </location>
</feature>
<evidence type="ECO:0008006" key="5">
    <source>
        <dbReference type="Google" id="ProtNLM"/>
    </source>
</evidence>
<dbReference type="InterPro" id="IPR035914">
    <property type="entry name" value="Sperma_CUB_dom_sf"/>
</dbReference>
<dbReference type="EMBL" id="JAODUP010000776">
    <property type="protein sequence ID" value="KAK2144215.1"/>
    <property type="molecule type" value="Genomic_DNA"/>
</dbReference>
<evidence type="ECO:0000313" key="4">
    <source>
        <dbReference type="Proteomes" id="UP001208570"/>
    </source>
</evidence>
<reference evidence="3" key="1">
    <citation type="journal article" date="2023" name="Mol. Biol. Evol.">
        <title>Third-Generation Sequencing Reveals the Adaptive Role of the Epigenome in Three Deep-Sea Polychaetes.</title>
        <authorList>
            <person name="Perez M."/>
            <person name="Aroh O."/>
            <person name="Sun Y."/>
            <person name="Lan Y."/>
            <person name="Juniper S.K."/>
            <person name="Young C.R."/>
            <person name="Angers B."/>
            <person name="Qian P.Y."/>
        </authorList>
    </citation>
    <scope>NUCLEOTIDE SEQUENCE</scope>
    <source>
        <strain evidence="3">P08H-3</strain>
    </source>
</reference>
<name>A0AAD9J229_9ANNE</name>
<feature type="transmembrane region" description="Helical" evidence="2">
    <location>
        <begin position="189"/>
        <end position="214"/>
    </location>
</feature>
<comment type="caution">
    <text evidence="3">The sequence shown here is derived from an EMBL/GenBank/DDBJ whole genome shotgun (WGS) entry which is preliminary data.</text>
</comment>